<dbReference type="STRING" id="1255043.TVNIR_1746"/>
<sequence length="214" mass="23509">MESKEHWEKVYASKSETEVSWFQEHARLSLQILRDAGVPRDAAIIDVGAGASHFVDDCLREGYRDLTVLDVSKAALAAARARLGKRASDVHWLEANVLDADLPAHAYDVWHDRAVFHFLTDSSGRQAYVRQVLRAVKPGGLVIVATFAKDGPTLCSGLPVMRYSPSALHAEFGAAFTLLGHHREAHQTPAGKEQPFVYCLCRMDSGALEASPED</sequence>
<dbReference type="CDD" id="cd02440">
    <property type="entry name" value="AdoMet_MTases"/>
    <property type="match status" value="1"/>
</dbReference>
<dbReference type="AlphaFoldDB" id="L0DWK4"/>
<dbReference type="Pfam" id="PF13649">
    <property type="entry name" value="Methyltransf_25"/>
    <property type="match status" value="1"/>
</dbReference>
<dbReference type="OrthoDB" id="9788660at2"/>
<dbReference type="PATRIC" id="fig|1255043.3.peg.1769"/>
<dbReference type="InterPro" id="IPR041698">
    <property type="entry name" value="Methyltransf_25"/>
</dbReference>
<dbReference type="RefSeq" id="WP_015258536.1">
    <property type="nucleotide sequence ID" value="NC_019902.2"/>
</dbReference>
<evidence type="ECO:0000313" key="3">
    <source>
        <dbReference type="Proteomes" id="UP000010809"/>
    </source>
</evidence>
<dbReference type="EMBL" id="CP003989">
    <property type="protein sequence ID" value="AGA33408.1"/>
    <property type="molecule type" value="Genomic_DNA"/>
</dbReference>
<dbReference type="PANTHER" id="PTHR12843:SF5">
    <property type="entry name" value="EEF1A LYSINE METHYLTRANSFERASE 2"/>
    <property type="match status" value="1"/>
</dbReference>
<dbReference type="HOGENOM" id="CLU_082414_0_0_6"/>
<evidence type="ECO:0000259" key="1">
    <source>
        <dbReference type="Pfam" id="PF13649"/>
    </source>
</evidence>
<dbReference type="Proteomes" id="UP000010809">
    <property type="component" value="Chromosome"/>
</dbReference>
<keyword evidence="2" id="KW-0489">Methyltransferase</keyword>
<accession>L0DWK4</accession>
<dbReference type="Gene3D" id="3.40.50.150">
    <property type="entry name" value="Vaccinia Virus protein VP39"/>
    <property type="match status" value="1"/>
</dbReference>
<reference evidence="2" key="1">
    <citation type="submission" date="2015-12" db="EMBL/GenBank/DDBJ databases">
        <authorList>
            <person name="Tikhonova T.V."/>
            <person name="Pavlov A.R."/>
            <person name="Beletsky A.V."/>
            <person name="Mardanov A.V."/>
            <person name="Sorokin D.Y."/>
            <person name="Ravin N.V."/>
            <person name="Popov V.O."/>
        </authorList>
    </citation>
    <scope>NUCLEOTIDE SEQUENCE</scope>
    <source>
        <strain evidence="2">DSM 14787</strain>
    </source>
</reference>
<protein>
    <submittedName>
        <fullName evidence="2">Methyltransferase type 12</fullName>
    </submittedName>
</protein>
<proteinExistence type="predicted"/>
<dbReference type="SUPFAM" id="SSF53335">
    <property type="entry name" value="S-adenosyl-L-methionine-dependent methyltransferases"/>
    <property type="match status" value="1"/>
</dbReference>
<dbReference type="KEGG" id="tni:TVNIR_1746"/>
<dbReference type="GO" id="GO:0008168">
    <property type="term" value="F:methyltransferase activity"/>
    <property type="evidence" value="ECO:0007669"/>
    <property type="project" value="UniProtKB-KW"/>
</dbReference>
<feature type="domain" description="Methyltransferase" evidence="1">
    <location>
        <begin position="44"/>
        <end position="140"/>
    </location>
</feature>
<name>L0DWK4_THIND</name>
<dbReference type="GO" id="GO:0032259">
    <property type="term" value="P:methylation"/>
    <property type="evidence" value="ECO:0007669"/>
    <property type="project" value="UniProtKB-KW"/>
</dbReference>
<keyword evidence="2" id="KW-0808">Transferase</keyword>
<dbReference type="InterPro" id="IPR029063">
    <property type="entry name" value="SAM-dependent_MTases_sf"/>
</dbReference>
<keyword evidence="3" id="KW-1185">Reference proteome</keyword>
<dbReference type="eggNOG" id="COG0500">
    <property type="taxonomic scope" value="Bacteria"/>
</dbReference>
<gene>
    <name evidence="2" type="ordered locus">TVNIR_1746</name>
</gene>
<dbReference type="PANTHER" id="PTHR12843">
    <property type="entry name" value="PROTEIN-LYSINE N-METHYLTRANSFERASE METTL10"/>
    <property type="match status" value="1"/>
</dbReference>
<evidence type="ECO:0000313" key="2">
    <source>
        <dbReference type="EMBL" id="AGA33408.1"/>
    </source>
</evidence>
<organism evidence="2 3">
    <name type="scientific">Thioalkalivibrio nitratireducens (strain DSM 14787 / UNIQEM 213 / ALEN2)</name>
    <dbReference type="NCBI Taxonomy" id="1255043"/>
    <lineage>
        <taxon>Bacteria</taxon>
        <taxon>Pseudomonadati</taxon>
        <taxon>Pseudomonadota</taxon>
        <taxon>Gammaproteobacteria</taxon>
        <taxon>Chromatiales</taxon>
        <taxon>Ectothiorhodospiraceae</taxon>
        <taxon>Thioalkalivibrio</taxon>
    </lineage>
</organism>